<reference evidence="2 3" key="1">
    <citation type="journal article" date="2021" name="BMC Genomics">
        <title>Datura genome reveals duplications of psychoactive alkaloid biosynthetic genes and high mutation rate following tissue culture.</title>
        <authorList>
            <person name="Rajewski A."/>
            <person name="Carter-House D."/>
            <person name="Stajich J."/>
            <person name="Litt A."/>
        </authorList>
    </citation>
    <scope>NUCLEOTIDE SEQUENCE [LARGE SCALE GENOMIC DNA]</scope>
    <source>
        <strain evidence="2">AR-01</strain>
    </source>
</reference>
<gene>
    <name evidence="2" type="ORF">HAX54_037524</name>
</gene>
<accession>A0ABS8VK12</accession>
<evidence type="ECO:0000313" key="3">
    <source>
        <dbReference type="Proteomes" id="UP000823775"/>
    </source>
</evidence>
<evidence type="ECO:0000313" key="2">
    <source>
        <dbReference type="EMBL" id="MCE0480557.1"/>
    </source>
</evidence>
<name>A0ABS8VK12_DATST</name>
<protein>
    <recommendedName>
        <fullName evidence="1">Putative plant transposon protein domain-containing protein</fullName>
    </recommendedName>
</protein>
<feature type="domain" description="Putative plant transposon protein" evidence="1">
    <location>
        <begin position="15"/>
        <end position="116"/>
    </location>
</feature>
<dbReference type="EMBL" id="JACEIK010005032">
    <property type="protein sequence ID" value="MCE0480557.1"/>
    <property type="molecule type" value="Genomic_DNA"/>
</dbReference>
<dbReference type="Pfam" id="PF20167">
    <property type="entry name" value="Transposase_32"/>
    <property type="match status" value="1"/>
</dbReference>
<sequence length="116" mass="13490">MDLKMYFMLLKKCLYHDIGNKLWEEHSASLWARGENGTHSTLSFSYLTKEARAWVNLVCIVLLPGTHTTEISRERVVLVYMLMNGLPTNFGAVLGENMRRSKDNFYWKYCYGSLLT</sequence>
<comment type="caution">
    <text evidence="2">The sequence shown here is derived from an EMBL/GenBank/DDBJ whole genome shotgun (WGS) entry which is preliminary data.</text>
</comment>
<keyword evidence="3" id="KW-1185">Reference proteome</keyword>
<dbReference type="Proteomes" id="UP000823775">
    <property type="component" value="Unassembled WGS sequence"/>
</dbReference>
<evidence type="ECO:0000259" key="1">
    <source>
        <dbReference type="Pfam" id="PF20167"/>
    </source>
</evidence>
<dbReference type="InterPro" id="IPR046796">
    <property type="entry name" value="Transposase_32_dom"/>
</dbReference>
<organism evidence="2 3">
    <name type="scientific">Datura stramonium</name>
    <name type="common">Jimsonweed</name>
    <name type="synonym">Common thornapple</name>
    <dbReference type="NCBI Taxonomy" id="4076"/>
    <lineage>
        <taxon>Eukaryota</taxon>
        <taxon>Viridiplantae</taxon>
        <taxon>Streptophyta</taxon>
        <taxon>Embryophyta</taxon>
        <taxon>Tracheophyta</taxon>
        <taxon>Spermatophyta</taxon>
        <taxon>Magnoliopsida</taxon>
        <taxon>eudicotyledons</taxon>
        <taxon>Gunneridae</taxon>
        <taxon>Pentapetalae</taxon>
        <taxon>asterids</taxon>
        <taxon>lamiids</taxon>
        <taxon>Solanales</taxon>
        <taxon>Solanaceae</taxon>
        <taxon>Solanoideae</taxon>
        <taxon>Datureae</taxon>
        <taxon>Datura</taxon>
    </lineage>
</organism>
<proteinExistence type="predicted"/>